<dbReference type="RefSeq" id="XP_005762194.1">
    <property type="nucleotide sequence ID" value="XM_005762137.1"/>
</dbReference>
<dbReference type="AlphaFoldDB" id="A0A0D3J3K3"/>
<protein>
    <submittedName>
        <fullName evidence="1">Uncharacterized protein</fullName>
    </submittedName>
</protein>
<name>A0A0D3J3K3_EMIH1</name>
<dbReference type="RefSeq" id="XP_005770517.1">
    <property type="nucleotide sequence ID" value="XM_005770460.1"/>
</dbReference>
<evidence type="ECO:0000313" key="1">
    <source>
        <dbReference type="EnsemblProtists" id="EOD18088"/>
    </source>
</evidence>
<accession>A0A0D3J3K3</accession>
<sequence length="131" mass="14278">MDDGHKFDDNMVELALINSMMPAGGILVIDDTLMPSVAATISYIEARVVESARSPPSIPSFRGAALQANLPYERITINERFVAFVKHRKDVRAWNHYGPFDASFNRSDGAGRKHIASSLGVAHRGLRGAAV</sequence>
<dbReference type="Proteomes" id="UP000013827">
    <property type="component" value="Unassembled WGS sequence"/>
</dbReference>
<proteinExistence type="predicted"/>
<keyword evidence="2" id="KW-1185">Reference proteome</keyword>
<dbReference type="GeneID" id="17256006"/>
<dbReference type="EnsemblProtists" id="EOD09765">
    <property type="protein sequence ID" value="EOD09765"/>
    <property type="gene ID" value="EMIHUDRAFT_216331"/>
</dbReference>
<dbReference type="PaxDb" id="2903-EOD09765"/>
<dbReference type="HOGENOM" id="CLU_1931493_0_0_1"/>
<dbReference type="KEGG" id="ehx:EMIHUDRAFT_196145"/>
<dbReference type="EnsemblProtists" id="EOD18088">
    <property type="protein sequence ID" value="EOD18088"/>
    <property type="gene ID" value="EMIHUDRAFT_196145"/>
</dbReference>
<dbReference type="KEGG" id="ehx:EMIHUDRAFT_216331"/>
<organism evidence="1 2">
    <name type="scientific">Emiliania huxleyi (strain CCMP1516)</name>
    <dbReference type="NCBI Taxonomy" id="280463"/>
    <lineage>
        <taxon>Eukaryota</taxon>
        <taxon>Haptista</taxon>
        <taxon>Haptophyta</taxon>
        <taxon>Prymnesiophyceae</taxon>
        <taxon>Isochrysidales</taxon>
        <taxon>Noelaerhabdaceae</taxon>
        <taxon>Emiliania</taxon>
    </lineage>
</organism>
<reference evidence="1" key="2">
    <citation type="submission" date="2024-10" db="UniProtKB">
        <authorList>
            <consortium name="EnsemblProtists"/>
        </authorList>
    </citation>
    <scope>IDENTIFICATION</scope>
</reference>
<reference evidence="2" key="1">
    <citation type="journal article" date="2013" name="Nature">
        <title>Pan genome of the phytoplankton Emiliania underpins its global distribution.</title>
        <authorList>
            <person name="Read B.A."/>
            <person name="Kegel J."/>
            <person name="Klute M.J."/>
            <person name="Kuo A."/>
            <person name="Lefebvre S.C."/>
            <person name="Maumus F."/>
            <person name="Mayer C."/>
            <person name="Miller J."/>
            <person name="Monier A."/>
            <person name="Salamov A."/>
            <person name="Young J."/>
            <person name="Aguilar M."/>
            <person name="Claverie J.M."/>
            <person name="Frickenhaus S."/>
            <person name="Gonzalez K."/>
            <person name="Herman E.K."/>
            <person name="Lin Y.C."/>
            <person name="Napier J."/>
            <person name="Ogata H."/>
            <person name="Sarno A.F."/>
            <person name="Shmutz J."/>
            <person name="Schroeder D."/>
            <person name="de Vargas C."/>
            <person name="Verret F."/>
            <person name="von Dassow P."/>
            <person name="Valentin K."/>
            <person name="Van de Peer Y."/>
            <person name="Wheeler G."/>
            <person name="Dacks J.B."/>
            <person name="Delwiche C.F."/>
            <person name="Dyhrman S.T."/>
            <person name="Glockner G."/>
            <person name="John U."/>
            <person name="Richards T."/>
            <person name="Worden A.Z."/>
            <person name="Zhang X."/>
            <person name="Grigoriev I.V."/>
            <person name="Allen A.E."/>
            <person name="Bidle K."/>
            <person name="Borodovsky M."/>
            <person name="Bowler C."/>
            <person name="Brownlee C."/>
            <person name="Cock J.M."/>
            <person name="Elias M."/>
            <person name="Gladyshev V.N."/>
            <person name="Groth M."/>
            <person name="Guda C."/>
            <person name="Hadaegh A."/>
            <person name="Iglesias-Rodriguez M.D."/>
            <person name="Jenkins J."/>
            <person name="Jones B.M."/>
            <person name="Lawson T."/>
            <person name="Leese F."/>
            <person name="Lindquist E."/>
            <person name="Lobanov A."/>
            <person name="Lomsadze A."/>
            <person name="Malik S.B."/>
            <person name="Marsh M.E."/>
            <person name="Mackinder L."/>
            <person name="Mock T."/>
            <person name="Mueller-Roeber B."/>
            <person name="Pagarete A."/>
            <person name="Parker M."/>
            <person name="Probert I."/>
            <person name="Quesneville H."/>
            <person name="Raines C."/>
            <person name="Rensing S.A."/>
            <person name="Riano-Pachon D.M."/>
            <person name="Richier S."/>
            <person name="Rokitta S."/>
            <person name="Shiraiwa Y."/>
            <person name="Soanes D.M."/>
            <person name="van der Giezen M."/>
            <person name="Wahlund T.M."/>
            <person name="Williams B."/>
            <person name="Wilson W."/>
            <person name="Wolfe G."/>
            <person name="Wurch L.L."/>
        </authorList>
    </citation>
    <scope>NUCLEOTIDE SEQUENCE</scope>
</reference>
<evidence type="ECO:0000313" key="2">
    <source>
        <dbReference type="Proteomes" id="UP000013827"/>
    </source>
</evidence>
<dbReference type="GeneID" id="19046089"/>